<name>A0ABS9P911_9GAMM</name>
<dbReference type="Proteomes" id="UP000814385">
    <property type="component" value="Unassembled WGS sequence"/>
</dbReference>
<gene>
    <name evidence="2" type="ORF">HOP52_10900</name>
</gene>
<sequence>MTDLALPTKDRPRLPSATAARPHNTAPINPVLLHDDIVRPALCNDAILAGKRLPHSEHDTHGRHRTS</sequence>
<keyword evidence="3" id="KW-1185">Reference proteome</keyword>
<feature type="region of interest" description="Disordered" evidence="1">
    <location>
        <begin position="1"/>
        <end position="28"/>
    </location>
</feature>
<organism evidence="2 3">
    <name type="scientific">Billgrantia campisalis</name>
    <dbReference type="NCBI Taxonomy" id="74661"/>
    <lineage>
        <taxon>Bacteria</taxon>
        <taxon>Pseudomonadati</taxon>
        <taxon>Pseudomonadota</taxon>
        <taxon>Gammaproteobacteria</taxon>
        <taxon>Oceanospirillales</taxon>
        <taxon>Halomonadaceae</taxon>
        <taxon>Billgrantia</taxon>
    </lineage>
</organism>
<evidence type="ECO:0000256" key="1">
    <source>
        <dbReference type="SAM" id="MobiDB-lite"/>
    </source>
</evidence>
<dbReference type="RefSeq" id="WP_238977414.1">
    <property type="nucleotide sequence ID" value="NZ_JABFUC010000008.1"/>
</dbReference>
<accession>A0ABS9P911</accession>
<protein>
    <submittedName>
        <fullName evidence="2">Uncharacterized protein</fullName>
    </submittedName>
</protein>
<proteinExistence type="predicted"/>
<evidence type="ECO:0000313" key="2">
    <source>
        <dbReference type="EMBL" id="MCG6658262.1"/>
    </source>
</evidence>
<reference evidence="2 3" key="1">
    <citation type="submission" date="2020-05" db="EMBL/GenBank/DDBJ databases">
        <title>Comparative genomic analysis of denitrifying bacteria from Halomonas genus.</title>
        <authorList>
            <person name="Wang L."/>
            <person name="Shao Z."/>
        </authorList>
    </citation>
    <scope>NUCLEOTIDE SEQUENCE [LARGE SCALE GENOMIC DNA]</scope>
    <source>
        <strain evidence="2 3">A4</strain>
    </source>
</reference>
<evidence type="ECO:0000313" key="3">
    <source>
        <dbReference type="Proteomes" id="UP000814385"/>
    </source>
</evidence>
<dbReference type="EMBL" id="JABFUC010000008">
    <property type="protein sequence ID" value="MCG6658262.1"/>
    <property type="molecule type" value="Genomic_DNA"/>
</dbReference>
<comment type="caution">
    <text evidence="2">The sequence shown here is derived from an EMBL/GenBank/DDBJ whole genome shotgun (WGS) entry which is preliminary data.</text>
</comment>